<dbReference type="PANTHER" id="PTHR42160:SF1">
    <property type="entry name" value="URACIL-DNA GLYCOSYLASE SUPERFAMILY PROTEIN"/>
    <property type="match status" value="1"/>
</dbReference>
<dbReference type="AlphaFoldDB" id="A0A3D5ND71"/>
<dbReference type="STRING" id="168935.AUP42_17010"/>
<dbReference type="PANTHER" id="PTHR42160">
    <property type="entry name" value="URACIL-DNA GLYCOSYLASE SUPERFAMILY PROTEIN"/>
    <property type="match status" value="1"/>
</dbReference>
<feature type="domain" description="Uracil-DNA glycosylase-like" evidence="1">
    <location>
        <begin position="45"/>
        <end position="204"/>
    </location>
</feature>
<dbReference type="Gene3D" id="3.40.470.10">
    <property type="entry name" value="Uracil-DNA glycosylase-like domain"/>
    <property type="match status" value="1"/>
</dbReference>
<gene>
    <name evidence="2" type="ORF">DHR80_15625</name>
</gene>
<dbReference type="Proteomes" id="UP000264179">
    <property type="component" value="Unassembled WGS sequence"/>
</dbReference>
<reference evidence="2 3" key="1">
    <citation type="journal article" date="2018" name="Nat. Biotechnol.">
        <title>A standardized bacterial taxonomy based on genome phylogeny substantially revises the tree of life.</title>
        <authorList>
            <person name="Parks D.H."/>
            <person name="Chuvochina M."/>
            <person name="Waite D.W."/>
            <person name="Rinke C."/>
            <person name="Skarshewski A."/>
            <person name="Chaumeil P.A."/>
            <person name="Hugenholtz P."/>
        </authorList>
    </citation>
    <scope>NUCLEOTIDE SEQUENCE [LARGE SCALE GENOMIC DNA]</scope>
    <source>
        <strain evidence="2">UBA9881</strain>
    </source>
</reference>
<protein>
    <submittedName>
        <fullName evidence="2">Uracil-DNA glycosylase</fullName>
    </submittedName>
</protein>
<dbReference type="InterPro" id="IPR047124">
    <property type="entry name" value="HI_0220.2"/>
</dbReference>
<dbReference type="SMART" id="SM00987">
    <property type="entry name" value="UreE_C"/>
    <property type="match status" value="1"/>
</dbReference>
<evidence type="ECO:0000313" key="3">
    <source>
        <dbReference type="Proteomes" id="UP000264179"/>
    </source>
</evidence>
<dbReference type="RefSeq" id="WP_277278221.1">
    <property type="nucleotide sequence ID" value="NZ_DPOP01000125.1"/>
</dbReference>
<evidence type="ECO:0000313" key="2">
    <source>
        <dbReference type="EMBL" id="HCW68592.1"/>
    </source>
</evidence>
<evidence type="ECO:0000259" key="1">
    <source>
        <dbReference type="SMART" id="SM00986"/>
    </source>
</evidence>
<organism evidence="2 3">
    <name type="scientific">Thalassospira lucentensis</name>
    <dbReference type="NCBI Taxonomy" id="168935"/>
    <lineage>
        <taxon>Bacteria</taxon>
        <taxon>Pseudomonadati</taxon>
        <taxon>Pseudomonadota</taxon>
        <taxon>Alphaproteobacteria</taxon>
        <taxon>Rhodospirillales</taxon>
        <taxon>Thalassospiraceae</taxon>
        <taxon>Thalassospira</taxon>
    </lineage>
</organism>
<dbReference type="SMART" id="SM00986">
    <property type="entry name" value="UDG"/>
    <property type="match status" value="1"/>
</dbReference>
<proteinExistence type="predicted"/>
<dbReference type="SUPFAM" id="SSF52141">
    <property type="entry name" value="Uracil-DNA glycosylase-like"/>
    <property type="match status" value="1"/>
</dbReference>
<dbReference type="EMBL" id="DPOP01000125">
    <property type="protein sequence ID" value="HCW68592.1"/>
    <property type="molecule type" value="Genomic_DNA"/>
</dbReference>
<dbReference type="InterPro" id="IPR036895">
    <property type="entry name" value="Uracil-DNA_glycosylase-like_sf"/>
</dbReference>
<dbReference type="Pfam" id="PF03167">
    <property type="entry name" value="UDG"/>
    <property type="match status" value="1"/>
</dbReference>
<sequence>MPGLKPGKLPEIDPPGGDVALDALLADVRACAICADSLPLGPRPVVRMAKAARILVIGQAPGTKVHETGLPWNDASGDRLRDWLGLPVDDFYDPAKLAIMPMGFCYPGRMARGGDLPPRPECAPTWHDALLGHLPDIGLTLLIGQYAQARYLGKRRAKTMTQTVYQFADYLPEGILPMPHPSWRNTAWMKKNPWFEADLLPVLRAKVQALLG</sequence>
<dbReference type="InterPro" id="IPR005122">
    <property type="entry name" value="Uracil-DNA_glycosylase-like"/>
</dbReference>
<accession>A0A3D5ND71</accession>
<comment type="caution">
    <text evidence="2">The sequence shown here is derived from an EMBL/GenBank/DDBJ whole genome shotgun (WGS) entry which is preliminary data.</text>
</comment>
<name>A0A3D5ND71_9PROT</name>
<dbReference type="CDD" id="cd10033">
    <property type="entry name" value="UDG_like"/>
    <property type="match status" value="1"/>
</dbReference>